<dbReference type="AlphaFoldDB" id="A0A9E8S181"/>
<dbReference type="GO" id="GO:0032265">
    <property type="term" value="P:XMP salvage"/>
    <property type="evidence" value="ECO:0007669"/>
    <property type="project" value="UniProtKB-UniRule"/>
</dbReference>
<feature type="binding site" evidence="5">
    <location>
        <position position="27"/>
    </location>
    <ligand>
        <name>xanthine</name>
        <dbReference type="ChEBI" id="CHEBI:17712"/>
    </ligand>
</feature>
<dbReference type="EMBL" id="CP106877">
    <property type="protein sequence ID" value="WAA13262.1"/>
    <property type="molecule type" value="Genomic_DNA"/>
</dbReference>
<dbReference type="NCBIfam" id="TIGR01744">
    <property type="entry name" value="XPRTase"/>
    <property type="match status" value="1"/>
</dbReference>
<dbReference type="InterPro" id="IPR050118">
    <property type="entry name" value="Pur/Pyrimidine_PRTase"/>
</dbReference>
<dbReference type="GO" id="GO:0006166">
    <property type="term" value="P:purine ribonucleoside salvage"/>
    <property type="evidence" value="ECO:0007669"/>
    <property type="project" value="UniProtKB-KW"/>
</dbReference>
<organism evidence="7 8">
    <name type="scientific">Fervidibacillus halotolerans</name>
    <dbReference type="NCBI Taxonomy" id="2980027"/>
    <lineage>
        <taxon>Bacteria</taxon>
        <taxon>Bacillati</taxon>
        <taxon>Bacillota</taxon>
        <taxon>Bacilli</taxon>
        <taxon>Bacillales</taxon>
        <taxon>Bacillaceae</taxon>
        <taxon>Fervidibacillus</taxon>
    </lineage>
</organism>
<comment type="function">
    <text evidence="5">Converts the preformed base xanthine, a product of nucleic acid breakdown, to xanthosine 5'-monophosphate (XMP), so it can be reused for RNA or DNA synthesis.</text>
</comment>
<dbReference type="SUPFAM" id="SSF53271">
    <property type="entry name" value="PRTase-like"/>
    <property type="match status" value="1"/>
</dbReference>
<keyword evidence="4 5" id="KW-0660">Purine salvage</keyword>
<dbReference type="GO" id="GO:0000310">
    <property type="term" value="F:xanthine phosphoribosyltransferase activity"/>
    <property type="evidence" value="ECO:0007669"/>
    <property type="project" value="UniProtKB-UniRule"/>
</dbReference>
<comment type="catalytic activity">
    <reaction evidence="5">
        <text>XMP + diphosphate = xanthine + 5-phospho-alpha-D-ribose 1-diphosphate</text>
        <dbReference type="Rhea" id="RHEA:10800"/>
        <dbReference type="ChEBI" id="CHEBI:17712"/>
        <dbReference type="ChEBI" id="CHEBI:33019"/>
        <dbReference type="ChEBI" id="CHEBI:57464"/>
        <dbReference type="ChEBI" id="CHEBI:58017"/>
        <dbReference type="EC" id="2.4.2.22"/>
    </reaction>
</comment>
<feature type="binding site" evidence="5">
    <location>
        <begin position="128"/>
        <end position="132"/>
    </location>
    <ligand>
        <name>5-phospho-alpha-D-ribose 1-diphosphate</name>
        <dbReference type="ChEBI" id="CHEBI:58017"/>
    </ligand>
</feature>
<dbReference type="HAMAP" id="MF_01184">
    <property type="entry name" value="XPRTase"/>
    <property type="match status" value="1"/>
</dbReference>
<evidence type="ECO:0000256" key="6">
    <source>
        <dbReference type="NCBIfam" id="TIGR01744"/>
    </source>
</evidence>
<dbReference type="PANTHER" id="PTHR43864:SF1">
    <property type="entry name" value="XANTHINE PHOSPHORIBOSYLTRANSFERASE"/>
    <property type="match status" value="1"/>
</dbReference>
<reference evidence="7" key="1">
    <citation type="submission" date="2022-09" db="EMBL/GenBank/DDBJ databases">
        <title>Complete Genomes of Fervidibacillus albus and Fervidibacillus halotolerans isolated from tidal flat sediments.</title>
        <authorList>
            <person name="Kwon K.K."/>
            <person name="Yang S.-H."/>
            <person name="Park M.J."/>
            <person name="Oh H.-M."/>
        </authorList>
    </citation>
    <scope>NUCLEOTIDE SEQUENCE</scope>
    <source>
        <strain evidence="7">MEBiC13594</strain>
    </source>
</reference>
<dbReference type="CDD" id="cd06223">
    <property type="entry name" value="PRTases_typeI"/>
    <property type="match status" value="1"/>
</dbReference>
<keyword evidence="1 5" id="KW-0963">Cytoplasm</keyword>
<comment type="subunit">
    <text evidence="5">Homodimer.</text>
</comment>
<protein>
    <recommendedName>
        <fullName evidence="5 6">Xanthine phosphoribosyltransferase</fullName>
        <shortName evidence="5">XPRTase</shortName>
        <ecNumber evidence="5 6">2.4.2.22</ecNumber>
    </recommendedName>
</protein>
<dbReference type="Proteomes" id="UP001164726">
    <property type="component" value="Chromosome"/>
</dbReference>
<keyword evidence="8" id="KW-1185">Reference proteome</keyword>
<feature type="binding site" evidence="5">
    <location>
        <position position="156"/>
    </location>
    <ligand>
        <name>xanthine</name>
        <dbReference type="ChEBI" id="CHEBI:17712"/>
    </ligand>
</feature>
<proteinExistence type="inferred from homology"/>
<evidence type="ECO:0000256" key="5">
    <source>
        <dbReference type="HAMAP-Rule" id="MF_01184"/>
    </source>
</evidence>
<dbReference type="NCBIfam" id="NF006671">
    <property type="entry name" value="PRK09219.1"/>
    <property type="match status" value="1"/>
</dbReference>
<dbReference type="PANTHER" id="PTHR43864">
    <property type="entry name" value="HYPOXANTHINE/GUANINE PHOSPHORIBOSYLTRANSFERASE"/>
    <property type="match status" value="1"/>
</dbReference>
<keyword evidence="2 5" id="KW-0328">Glycosyltransferase</keyword>
<comment type="pathway">
    <text evidence="5">Purine metabolism; XMP biosynthesis via salvage pathway; XMP from xanthine: step 1/1.</text>
</comment>
<keyword evidence="3 5" id="KW-0808">Transferase</keyword>
<dbReference type="RefSeq" id="WP_275421415.1">
    <property type="nucleotide sequence ID" value="NZ_CP106877.1"/>
</dbReference>
<dbReference type="EC" id="2.4.2.22" evidence="5 6"/>
<evidence type="ECO:0000313" key="7">
    <source>
        <dbReference type="EMBL" id="WAA13262.1"/>
    </source>
</evidence>
<name>A0A9E8S181_9BACI</name>
<comment type="similarity">
    <text evidence="5">Belongs to the purine/pyrimidine phosphoribosyltransferase family. Xpt subfamily.</text>
</comment>
<accession>A0A9E8S181</accession>
<dbReference type="InterPro" id="IPR010079">
    <property type="entry name" value="Xanthine_PRibTrfase"/>
</dbReference>
<feature type="binding site" evidence="5">
    <location>
        <position position="20"/>
    </location>
    <ligand>
        <name>xanthine</name>
        <dbReference type="ChEBI" id="CHEBI:17712"/>
    </ligand>
</feature>
<evidence type="ECO:0000256" key="2">
    <source>
        <dbReference type="ARBA" id="ARBA00022676"/>
    </source>
</evidence>
<dbReference type="InterPro" id="IPR000836">
    <property type="entry name" value="PRTase_dom"/>
</dbReference>
<dbReference type="KEGG" id="fhl:OE105_03830"/>
<dbReference type="GO" id="GO:0005737">
    <property type="term" value="C:cytoplasm"/>
    <property type="evidence" value="ECO:0007669"/>
    <property type="project" value="UniProtKB-SubCell"/>
</dbReference>
<dbReference type="GO" id="GO:0046110">
    <property type="term" value="P:xanthine metabolic process"/>
    <property type="evidence" value="ECO:0007669"/>
    <property type="project" value="UniProtKB-UniRule"/>
</dbReference>
<sequence>MKVLEEKILSKGTVLPNNVLKVDGFLNHQIDPELMLEIGKEFARRFKGKGITKILTIESSGIAPSVMTGLVMHVPVIFARKKKSQTMVDDLFTTAVFSYTKGERQEISVSKKFLSNQDRVLIIDDFLANGEAAYGLAKIVEESGAQLVGVGIVIEKAFQKGGDRLRSKKIHVESLVAIDSLANREISFKKHKEVQFQ</sequence>
<dbReference type="InterPro" id="IPR029057">
    <property type="entry name" value="PRTase-like"/>
</dbReference>
<evidence type="ECO:0000313" key="8">
    <source>
        <dbReference type="Proteomes" id="UP001164726"/>
    </source>
</evidence>
<dbReference type="Gene3D" id="3.40.50.2020">
    <property type="match status" value="1"/>
</dbReference>
<gene>
    <name evidence="5" type="primary">xpt</name>
    <name evidence="7" type="ORF">OE105_03830</name>
</gene>
<evidence type="ECO:0000256" key="4">
    <source>
        <dbReference type="ARBA" id="ARBA00022726"/>
    </source>
</evidence>
<evidence type="ECO:0000256" key="3">
    <source>
        <dbReference type="ARBA" id="ARBA00022679"/>
    </source>
</evidence>
<comment type="subcellular location">
    <subcellularLocation>
        <location evidence="5">Cytoplasm</location>
    </subcellularLocation>
</comment>
<evidence type="ECO:0000256" key="1">
    <source>
        <dbReference type="ARBA" id="ARBA00022490"/>
    </source>
</evidence>